<dbReference type="GO" id="GO:0005524">
    <property type="term" value="F:ATP binding"/>
    <property type="evidence" value="ECO:0007669"/>
    <property type="project" value="UniProtKB-UniRule"/>
</dbReference>
<organism evidence="9 10">
    <name type="scientific">Effrenium voratum</name>
    <dbReference type="NCBI Taxonomy" id="2562239"/>
    <lineage>
        <taxon>Eukaryota</taxon>
        <taxon>Sar</taxon>
        <taxon>Alveolata</taxon>
        <taxon>Dinophyceae</taxon>
        <taxon>Suessiales</taxon>
        <taxon>Symbiodiniaceae</taxon>
        <taxon>Effrenium</taxon>
    </lineage>
</organism>
<dbReference type="SUPFAM" id="SSF56112">
    <property type="entry name" value="Protein kinase-like (PK-like)"/>
    <property type="match status" value="1"/>
</dbReference>
<keyword evidence="5 6" id="KW-0067">ATP-binding</keyword>
<dbReference type="GO" id="GO:0005634">
    <property type="term" value="C:nucleus"/>
    <property type="evidence" value="ECO:0007669"/>
    <property type="project" value="TreeGrafter"/>
</dbReference>
<feature type="domain" description="Protein kinase" evidence="8">
    <location>
        <begin position="223"/>
        <end position="545"/>
    </location>
</feature>
<evidence type="ECO:0000256" key="7">
    <source>
        <dbReference type="SAM" id="MobiDB-lite"/>
    </source>
</evidence>
<evidence type="ECO:0000256" key="3">
    <source>
        <dbReference type="ARBA" id="ARBA00022741"/>
    </source>
</evidence>
<dbReference type="PROSITE" id="PS50011">
    <property type="entry name" value="PROTEIN_KINASE_DOM"/>
    <property type="match status" value="1"/>
</dbReference>
<name>A0AA36ICF7_9DINO</name>
<dbReference type="EMBL" id="CAUJNA010001147">
    <property type="protein sequence ID" value="CAJ1384757.1"/>
    <property type="molecule type" value="Genomic_DNA"/>
</dbReference>
<evidence type="ECO:0000313" key="10">
    <source>
        <dbReference type="Proteomes" id="UP001178507"/>
    </source>
</evidence>
<evidence type="ECO:0000256" key="4">
    <source>
        <dbReference type="ARBA" id="ARBA00022777"/>
    </source>
</evidence>
<keyword evidence="2" id="KW-0808">Transferase</keyword>
<evidence type="ECO:0000259" key="8">
    <source>
        <dbReference type="PROSITE" id="PS50011"/>
    </source>
</evidence>
<sequence length="551" mass="61847">MARNGKSFDDRLLEDDGSLDLALMVTEHPAVKSCGQAMLETIREVNDLIQRCGPWIKSGEFQAEATIEANKSVLKALNKAQNGMQKLDDIDLDSLKPEWGDRDSVRMARKSVIGCAQAMMSRLESLKQHLAPPAAKFASQLGSQRQDTTFYGWALDGMEVAEAAAADVKPGEERSERCERSRSRDKGKGEQRTDSENSEERKMNRDTPHFQWTKGMKLGTGRYVVKRKVGEGSFGRVLACLDESSKQTVAVKVVKGVHRYKEHAHAEAELLREILRCDPGRQSFSVKLLGEFTHATAHCCLVFELLDLSLSDFMRDTDDRGLMLRDIRSIALQMLQCLHFLSAMGLTHTDIKCRNAMLKDARGEMVPHPRKEGQETKKLRRSDIRVIDFGGAVMKKERHSKRIGTRQYRSPEVVLGLPWDEKTDVWSLGCILLTLYTGQRPFPVQNSLQHLALLERVVGELPKDMLRSASAGGSLPEDVSVDGRGTMRLHRAFGDEGKELLKIARPLQQRVLPQHGSFLRLLEALLAPSPERRLSAEDALKEHFVTAQQTE</sequence>
<evidence type="ECO:0000256" key="2">
    <source>
        <dbReference type="ARBA" id="ARBA00022679"/>
    </source>
</evidence>
<comment type="caution">
    <text evidence="9">The sequence shown here is derived from an EMBL/GenBank/DDBJ whole genome shotgun (WGS) entry which is preliminary data.</text>
</comment>
<gene>
    <name evidence="9" type="ORF">EVOR1521_LOCUS11557</name>
</gene>
<dbReference type="InterPro" id="IPR000719">
    <property type="entry name" value="Prot_kinase_dom"/>
</dbReference>
<dbReference type="PROSITE" id="PS00107">
    <property type="entry name" value="PROTEIN_KINASE_ATP"/>
    <property type="match status" value="1"/>
</dbReference>
<evidence type="ECO:0000256" key="6">
    <source>
        <dbReference type="PROSITE-ProRule" id="PRU10141"/>
    </source>
</evidence>
<reference evidence="9" key="1">
    <citation type="submission" date="2023-08" db="EMBL/GenBank/DDBJ databases">
        <authorList>
            <person name="Chen Y."/>
            <person name="Shah S."/>
            <person name="Dougan E. K."/>
            <person name="Thang M."/>
            <person name="Chan C."/>
        </authorList>
    </citation>
    <scope>NUCLEOTIDE SEQUENCE</scope>
</reference>
<dbReference type="SMART" id="SM00220">
    <property type="entry name" value="S_TKc"/>
    <property type="match status" value="1"/>
</dbReference>
<keyword evidence="3 6" id="KW-0547">Nucleotide-binding</keyword>
<dbReference type="Proteomes" id="UP001178507">
    <property type="component" value="Unassembled WGS sequence"/>
</dbReference>
<accession>A0AA36ICF7</accession>
<dbReference type="SUPFAM" id="SSF63491">
    <property type="entry name" value="BAG domain"/>
    <property type="match status" value="1"/>
</dbReference>
<dbReference type="PANTHER" id="PTHR45646">
    <property type="entry name" value="SERINE/THREONINE-PROTEIN KINASE DOA-RELATED"/>
    <property type="match status" value="1"/>
</dbReference>
<dbReference type="InterPro" id="IPR017441">
    <property type="entry name" value="Protein_kinase_ATP_BS"/>
</dbReference>
<feature type="binding site" evidence="6">
    <location>
        <position position="252"/>
    </location>
    <ligand>
        <name>ATP</name>
        <dbReference type="ChEBI" id="CHEBI:30616"/>
    </ligand>
</feature>
<keyword evidence="4" id="KW-0418">Kinase</keyword>
<feature type="compositionally biased region" description="Basic and acidic residues" evidence="7">
    <location>
        <begin position="169"/>
        <end position="208"/>
    </location>
</feature>
<evidence type="ECO:0000313" key="9">
    <source>
        <dbReference type="EMBL" id="CAJ1384757.1"/>
    </source>
</evidence>
<dbReference type="AlphaFoldDB" id="A0AA36ICF7"/>
<dbReference type="InterPro" id="IPR011009">
    <property type="entry name" value="Kinase-like_dom_sf"/>
</dbReference>
<evidence type="ECO:0000256" key="5">
    <source>
        <dbReference type="ARBA" id="ARBA00022840"/>
    </source>
</evidence>
<keyword evidence="1" id="KW-0723">Serine/threonine-protein kinase</keyword>
<feature type="region of interest" description="Disordered" evidence="7">
    <location>
        <begin position="164"/>
        <end position="211"/>
    </location>
</feature>
<protein>
    <recommendedName>
        <fullName evidence="8">Protein kinase domain-containing protein</fullName>
    </recommendedName>
</protein>
<keyword evidence="10" id="KW-1185">Reference proteome</keyword>
<dbReference type="GO" id="GO:0004674">
    <property type="term" value="F:protein serine/threonine kinase activity"/>
    <property type="evidence" value="ECO:0007669"/>
    <property type="project" value="UniProtKB-KW"/>
</dbReference>
<dbReference type="PANTHER" id="PTHR45646:SF11">
    <property type="entry name" value="SERINE_THREONINE-PROTEIN KINASE DOA"/>
    <property type="match status" value="1"/>
</dbReference>
<dbReference type="Gene3D" id="1.10.510.10">
    <property type="entry name" value="Transferase(Phosphotransferase) domain 1"/>
    <property type="match status" value="1"/>
</dbReference>
<proteinExistence type="predicted"/>
<dbReference type="Gene3D" id="3.30.200.20">
    <property type="entry name" value="Phosphorylase Kinase, domain 1"/>
    <property type="match status" value="1"/>
</dbReference>
<dbReference type="Pfam" id="PF00069">
    <property type="entry name" value="Pkinase"/>
    <property type="match status" value="1"/>
</dbReference>
<dbReference type="InterPro" id="IPR051175">
    <property type="entry name" value="CLK_kinases"/>
</dbReference>
<evidence type="ECO:0000256" key="1">
    <source>
        <dbReference type="ARBA" id="ARBA00022527"/>
    </source>
</evidence>